<dbReference type="EMBL" id="REGN01002071">
    <property type="protein sequence ID" value="RNA30569.1"/>
    <property type="molecule type" value="Genomic_DNA"/>
</dbReference>
<dbReference type="Proteomes" id="UP000276133">
    <property type="component" value="Unassembled WGS sequence"/>
</dbReference>
<evidence type="ECO:0000313" key="1">
    <source>
        <dbReference type="EMBL" id="RNA30569.1"/>
    </source>
</evidence>
<organism evidence="1 2">
    <name type="scientific">Brachionus plicatilis</name>
    <name type="common">Marine rotifer</name>
    <name type="synonym">Brachionus muelleri</name>
    <dbReference type="NCBI Taxonomy" id="10195"/>
    <lineage>
        <taxon>Eukaryota</taxon>
        <taxon>Metazoa</taxon>
        <taxon>Spiralia</taxon>
        <taxon>Gnathifera</taxon>
        <taxon>Rotifera</taxon>
        <taxon>Eurotatoria</taxon>
        <taxon>Monogononta</taxon>
        <taxon>Pseudotrocha</taxon>
        <taxon>Ploima</taxon>
        <taxon>Brachionidae</taxon>
        <taxon>Brachionus</taxon>
    </lineage>
</organism>
<protein>
    <submittedName>
        <fullName evidence="1">Uncharacterized protein</fullName>
    </submittedName>
</protein>
<reference evidence="1 2" key="1">
    <citation type="journal article" date="2018" name="Sci. Rep.">
        <title>Genomic signatures of local adaptation to the degree of environmental predictability in rotifers.</title>
        <authorList>
            <person name="Franch-Gras L."/>
            <person name="Hahn C."/>
            <person name="Garcia-Roger E.M."/>
            <person name="Carmona M.J."/>
            <person name="Serra M."/>
            <person name="Gomez A."/>
        </authorList>
    </citation>
    <scope>NUCLEOTIDE SEQUENCE [LARGE SCALE GENOMIC DNA]</scope>
    <source>
        <strain evidence="1">HYR1</strain>
    </source>
</reference>
<proteinExistence type="predicted"/>
<name>A0A3M7S4G4_BRAPC</name>
<gene>
    <name evidence="1" type="ORF">BpHYR1_054279</name>
</gene>
<keyword evidence="2" id="KW-1185">Reference proteome</keyword>
<accession>A0A3M7S4G4</accession>
<sequence>MKDLSTRFSKKKRKNVRKADFDQINTGIGSVDWKKEFVGRNKHVPEKRENLRKSEKWMNYEYGKACRELKQ</sequence>
<evidence type="ECO:0000313" key="2">
    <source>
        <dbReference type="Proteomes" id="UP000276133"/>
    </source>
</evidence>
<dbReference type="AlphaFoldDB" id="A0A3M7S4G4"/>
<comment type="caution">
    <text evidence="1">The sequence shown here is derived from an EMBL/GenBank/DDBJ whole genome shotgun (WGS) entry which is preliminary data.</text>
</comment>